<dbReference type="RefSeq" id="WP_015392360.1">
    <property type="nucleotide sequence ID" value="NC_020291.1"/>
</dbReference>
<evidence type="ECO:0000256" key="1">
    <source>
        <dbReference type="ARBA" id="ARBA00009437"/>
    </source>
</evidence>
<dbReference type="AlphaFoldDB" id="M1MMS5"/>
<dbReference type="InterPro" id="IPR036388">
    <property type="entry name" value="WH-like_DNA-bd_sf"/>
</dbReference>
<evidence type="ECO:0000256" key="2">
    <source>
        <dbReference type="ARBA" id="ARBA00023015"/>
    </source>
</evidence>
<dbReference type="InterPro" id="IPR005119">
    <property type="entry name" value="LysR_subst-bd"/>
</dbReference>
<dbReference type="GO" id="GO:0003700">
    <property type="term" value="F:DNA-binding transcription factor activity"/>
    <property type="evidence" value="ECO:0007669"/>
    <property type="project" value="InterPro"/>
</dbReference>
<keyword evidence="3" id="KW-0238">DNA-binding</keyword>
<dbReference type="PRINTS" id="PR00039">
    <property type="entry name" value="HTHLYSR"/>
</dbReference>
<keyword evidence="2" id="KW-0805">Transcription regulation</keyword>
<dbReference type="SUPFAM" id="SSF46785">
    <property type="entry name" value="Winged helix' DNA-binding domain"/>
    <property type="match status" value="1"/>
</dbReference>
<dbReference type="Pfam" id="PF00126">
    <property type="entry name" value="HTH_1"/>
    <property type="match status" value="1"/>
</dbReference>
<dbReference type="GO" id="GO:0032993">
    <property type="term" value="C:protein-DNA complex"/>
    <property type="evidence" value="ECO:0007669"/>
    <property type="project" value="TreeGrafter"/>
</dbReference>
<dbReference type="SUPFAM" id="SSF53850">
    <property type="entry name" value="Periplasmic binding protein-like II"/>
    <property type="match status" value="1"/>
</dbReference>
<accession>M1MMS5</accession>
<evidence type="ECO:0000256" key="4">
    <source>
        <dbReference type="ARBA" id="ARBA00023163"/>
    </source>
</evidence>
<keyword evidence="4" id="KW-0804">Transcription</keyword>
<dbReference type="PANTHER" id="PTHR30346:SF0">
    <property type="entry name" value="HCA OPERON TRANSCRIPTIONAL ACTIVATOR HCAR"/>
    <property type="match status" value="1"/>
</dbReference>
<protein>
    <submittedName>
        <fullName evidence="6">Transcriptional regulator</fullName>
    </submittedName>
</protein>
<dbReference type="EMBL" id="CP004121">
    <property type="protein sequence ID" value="AGF56041.1"/>
    <property type="molecule type" value="Genomic_DNA"/>
</dbReference>
<dbReference type="InterPro" id="IPR000847">
    <property type="entry name" value="LysR_HTH_N"/>
</dbReference>
<keyword evidence="7" id="KW-1185">Reference proteome</keyword>
<organism evidence="6 7">
    <name type="scientific">Clostridium saccharoperbutylacetonicum N1-4(HMT)</name>
    <dbReference type="NCBI Taxonomy" id="931276"/>
    <lineage>
        <taxon>Bacteria</taxon>
        <taxon>Bacillati</taxon>
        <taxon>Bacillota</taxon>
        <taxon>Clostridia</taxon>
        <taxon>Eubacteriales</taxon>
        <taxon>Clostridiaceae</taxon>
        <taxon>Clostridium</taxon>
    </lineage>
</organism>
<dbReference type="Gene3D" id="3.40.190.10">
    <property type="entry name" value="Periplasmic binding protein-like II"/>
    <property type="match status" value="2"/>
</dbReference>
<dbReference type="GO" id="GO:0003677">
    <property type="term" value="F:DNA binding"/>
    <property type="evidence" value="ECO:0007669"/>
    <property type="project" value="UniProtKB-KW"/>
</dbReference>
<comment type="similarity">
    <text evidence="1">Belongs to the LysR transcriptional regulatory family.</text>
</comment>
<dbReference type="HOGENOM" id="CLU_039613_6_2_9"/>
<dbReference type="eggNOG" id="COG0583">
    <property type="taxonomic scope" value="Bacteria"/>
</dbReference>
<name>M1MMS5_9CLOT</name>
<evidence type="ECO:0000313" key="7">
    <source>
        <dbReference type="Proteomes" id="UP000011728"/>
    </source>
</evidence>
<dbReference type="PANTHER" id="PTHR30346">
    <property type="entry name" value="TRANSCRIPTIONAL DUAL REGULATOR HCAR-RELATED"/>
    <property type="match status" value="1"/>
</dbReference>
<evidence type="ECO:0000256" key="3">
    <source>
        <dbReference type="ARBA" id="ARBA00023125"/>
    </source>
</evidence>
<dbReference type="STRING" id="36745.CLSAP_20900"/>
<reference evidence="6 7" key="1">
    <citation type="submission" date="2013-02" db="EMBL/GenBank/DDBJ databases">
        <title>Genome sequence of Clostridium saccharoperbutylacetonicum N1-4(HMT).</title>
        <authorList>
            <person name="Poehlein A."/>
            <person name="Daniel R."/>
        </authorList>
    </citation>
    <scope>NUCLEOTIDE SEQUENCE [LARGE SCALE GENOMIC DNA]</scope>
    <source>
        <strain evidence="7">N1-4(HMT)</strain>
    </source>
</reference>
<dbReference type="PROSITE" id="PS50931">
    <property type="entry name" value="HTH_LYSR"/>
    <property type="match status" value="1"/>
</dbReference>
<dbReference type="Pfam" id="PF03466">
    <property type="entry name" value="LysR_substrate"/>
    <property type="match status" value="1"/>
</dbReference>
<dbReference type="PATRIC" id="fig|931276.5.peg.2276"/>
<evidence type="ECO:0000259" key="5">
    <source>
        <dbReference type="PROSITE" id="PS50931"/>
    </source>
</evidence>
<feature type="domain" description="HTH lysR-type" evidence="5">
    <location>
        <begin position="1"/>
        <end position="58"/>
    </location>
</feature>
<proteinExistence type="inferred from homology"/>
<dbReference type="FunFam" id="1.10.10.10:FF:000001">
    <property type="entry name" value="LysR family transcriptional regulator"/>
    <property type="match status" value="1"/>
</dbReference>
<dbReference type="Proteomes" id="UP000011728">
    <property type="component" value="Chromosome"/>
</dbReference>
<dbReference type="KEGG" id="csr:Cspa_c22760"/>
<evidence type="ECO:0000313" key="6">
    <source>
        <dbReference type="EMBL" id="AGF56041.1"/>
    </source>
</evidence>
<sequence>MLNRKINFFISVVENGSFSKAAKQFYLSQSAISQQISQLEEDLGVCLFNRSGYRPILTEPGRYYYNECKKILEQYKKIVEATKKYDVSKNRKLRIGITGPLENKHLPIIIKEYKRQYGDLVIELKKIKFESGVNQLLEEKLDICFGITNDFKGKENINTVKLLKHNVCVVCSKDHPWANRKSVNSIEIAEQPIVSFSKSMGKGFYLDFIKSFEEDGIMPNIVQETDELEELLLAVKINQGIALTSREVVDEDSGICILDIDNTHHSAEFCMGYLKKNDNEFIKALVDITADYFRTIISKNNGVYK</sequence>
<dbReference type="InterPro" id="IPR036390">
    <property type="entry name" value="WH_DNA-bd_sf"/>
</dbReference>
<dbReference type="Gene3D" id="1.10.10.10">
    <property type="entry name" value="Winged helix-like DNA-binding domain superfamily/Winged helix DNA-binding domain"/>
    <property type="match status" value="1"/>
</dbReference>
<gene>
    <name evidence="6" type="ORF">Cspa_c22760</name>
</gene>
<dbReference type="CDD" id="cd05466">
    <property type="entry name" value="PBP2_LTTR_substrate"/>
    <property type="match status" value="1"/>
</dbReference>
<dbReference type="OrthoDB" id="9785745at2"/>